<protein>
    <submittedName>
        <fullName evidence="2">Xaa-Pro aminopeptidase</fullName>
    </submittedName>
</protein>
<dbReference type="InterPro" id="IPR036005">
    <property type="entry name" value="Creatinase/aminopeptidase-like"/>
</dbReference>
<evidence type="ECO:0000313" key="2">
    <source>
        <dbReference type="EMBL" id="PZW36821.1"/>
    </source>
</evidence>
<comment type="caution">
    <text evidence="2">The sequence shown here is derived from an EMBL/GenBank/DDBJ whole genome shotgun (WGS) entry which is preliminary data.</text>
</comment>
<dbReference type="Proteomes" id="UP000248806">
    <property type="component" value="Unassembled WGS sequence"/>
</dbReference>
<accession>A0A326UGC8</accession>
<dbReference type="Pfam" id="PF00557">
    <property type="entry name" value="Peptidase_M24"/>
    <property type="match status" value="1"/>
</dbReference>
<keyword evidence="3" id="KW-1185">Reference proteome</keyword>
<proteinExistence type="predicted"/>
<sequence>MDLEHIQQALRDEKIDGWLFYDFRKSNPIAYRVLSLPLNAFYSRRWFYFVPAQGTPTAIVSAVEPHVLNDLPGEHRVFRTWQDLHALLKDTLQSSKKVAMEYSPMNAIPYIARVDAGTVELVRSADVEVVSSADLSQYFVACLNPWQIETHRIAGKTLIAIKDKLFAELGEDLRRGRELDEYTVVQRFGAMLEAAGLNLSQGLPHVAVNANASNPHYEPTATTSSPIKRGDLILFDFWATTRDEGAIVADYTWMAFAGTRDEIPRKQREVFEVVKQARDTAVAFIRERIAAGKRVQGCEVDDVCRAVIVKAGYGDYFVHRTGHSLTTATHGEGANNDNYETHDSRSLLPDTCCTIEPGIYLPEFGVRSEIDLIIGKNDVEVTGVPVQEEIVPLLS</sequence>
<gene>
    <name evidence="2" type="ORF">EI42_01007</name>
</gene>
<keyword evidence="2" id="KW-0031">Aminopeptidase</keyword>
<name>A0A326UGC8_THEHA</name>
<dbReference type="PANTHER" id="PTHR46112">
    <property type="entry name" value="AMINOPEPTIDASE"/>
    <property type="match status" value="1"/>
</dbReference>
<dbReference type="PANTHER" id="PTHR46112:SF3">
    <property type="entry name" value="AMINOPEPTIDASE YPDF"/>
    <property type="match status" value="1"/>
</dbReference>
<reference evidence="2 3" key="1">
    <citation type="submission" date="2018-06" db="EMBL/GenBank/DDBJ databases">
        <title>Genomic Encyclopedia of Archaeal and Bacterial Type Strains, Phase II (KMG-II): from individual species to whole genera.</title>
        <authorList>
            <person name="Goeker M."/>
        </authorList>
    </citation>
    <scope>NUCLEOTIDE SEQUENCE [LARGE SCALE GENOMIC DNA]</scope>
    <source>
        <strain evidence="2 3">ATCC BAA-1881</strain>
    </source>
</reference>
<dbReference type="GO" id="GO:0004177">
    <property type="term" value="F:aminopeptidase activity"/>
    <property type="evidence" value="ECO:0007669"/>
    <property type="project" value="UniProtKB-KW"/>
</dbReference>
<evidence type="ECO:0000259" key="1">
    <source>
        <dbReference type="Pfam" id="PF00557"/>
    </source>
</evidence>
<organism evidence="2 3">
    <name type="scientific">Thermosporothrix hazakensis</name>
    <dbReference type="NCBI Taxonomy" id="644383"/>
    <lineage>
        <taxon>Bacteria</taxon>
        <taxon>Bacillati</taxon>
        <taxon>Chloroflexota</taxon>
        <taxon>Ktedonobacteria</taxon>
        <taxon>Ktedonobacterales</taxon>
        <taxon>Thermosporotrichaceae</taxon>
        <taxon>Thermosporothrix</taxon>
    </lineage>
</organism>
<keyword evidence="2" id="KW-0645">Protease</keyword>
<dbReference type="InterPro" id="IPR050659">
    <property type="entry name" value="Peptidase_M24B"/>
</dbReference>
<dbReference type="RefSeq" id="WP_170142356.1">
    <property type="nucleotide sequence ID" value="NZ_BIFX01000001.1"/>
</dbReference>
<evidence type="ECO:0000313" key="3">
    <source>
        <dbReference type="Proteomes" id="UP000248806"/>
    </source>
</evidence>
<dbReference type="Gene3D" id="3.90.230.10">
    <property type="entry name" value="Creatinase/methionine aminopeptidase superfamily"/>
    <property type="match status" value="1"/>
</dbReference>
<dbReference type="AlphaFoldDB" id="A0A326UGC8"/>
<feature type="domain" description="Peptidase M24" evidence="1">
    <location>
        <begin position="160"/>
        <end position="374"/>
    </location>
</feature>
<dbReference type="SUPFAM" id="SSF55920">
    <property type="entry name" value="Creatinase/aminopeptidase"/>
    <property type="match status" value="1"/>
</dbReference>
<keyword evidence="2" id="KW-0378">Hydrolase</keyword>
<dbReference type="InterPro" id="IPR000994">
    <property type="entry name" value="Pept_M24"/>
</dbReference>
<dbReference type="EMBL" id="QKUF01000001">
    <property type="protein sequence ID" value="PZW36821.1"/>
    <property type="molecule type" value="Genomic_DNA"/>
</dbReference>